<dbReference type="GO" id="GO:0072344">
    <property type="term" value="P:rescue of stalled ribosome"/>
    <property type="evidence" value="ECO:0007669"/>
    <property type="project" value="TreeGrafter"/>
</dbReference>
<dbReference type="GO" id="GO:0043022">
    <property type="term" value="F:ribosome binding"/>
    <property type="evidence" value="ECO:0007669"/>
    <property type="project" value="TreeGrafter"/>
</dbReference>
<dbReference type="InterPro" id="IPR000352">
    <property type="entry name" value="Pep_chain_release_fac_I"/>
</dbReference>
<evidence type="ECO:0000256" key="2">
    <source>
        <dbReference type="SAM" id="MobiDB-lite"/>
    </source>
</evidence>
<keyword evidence="4" id="KW-0378">Hydrolase</keyword>
<dbReference type="PANTHER" id="PTHR47814">
    <property type="entry name" value="PEPTIDYL-TRNA HYDROLASE ARFB"/>
    <property type="match status" value="1"/>
</dbReference>
<proteinExistence type="inferred from homology"/>
<evidence type="ECO:0000313" key="6">
    <source>
        <dbReference type="Proteomes" id="UP000255108"/>
    </source>
</evidence>
<dbReference type="AlphaFoldDB" id="A0A377Q9N2"/>
<dbReference type="PROSITE" id="PS00745">
    <property type="entry name" value="RF_PROK_I"/>
    <property type="match status" value="1"/>
</dbReference>
<dbReference type="GO" id="GO:0004045">
    <property type="term" value="F:peptidyl-tRNA hydrolase activity"/>
    <property type="evidence" value="ECO:0007669"/>
    <property type="project" value="UniProtKB-EC"/>
</dbReference>
<dbReference type="Pfam" id="PF00472">
    <property type="entry name" value="RF-1"/>
    <property type="match status" value="1"/>
</dbReference>
<evidence type="ECO:0000313" key="4">
    <source>
        <dbReference type="EMBL" id="STQ91279.1"/>
    </source>
</evidence>
<sequence length="135" mass="14854">MLTIRFNIPEAEMEFSAIRAQGSGGQNVNKVSSAVHLRFDIAASSLPLPLKERLLALGDQRINKEGVVVIKAQQYRSQEQNRADGILRLFELVESVASVAAPRKATRPTKGSQTRRLDSKNKRGSIKALRGKVSD</sequence>
<dbReference type="EC" id="3.1.1.29" evidence="4"/>
<dbReference type="InterPro" id="IPR045853">
    <property type="entry name" value="Pep_chain_release_fac_I_sf"/>
</dbReference>
<dbReference type="EMBL" id="UGHR01000001">
    <property type="protein sequence ID" value="STQ91279.1"/>
    <property type="molecule type" value="Genomic_DNA"/>
</dbReference>
<dbReference type="SUPFAM" id="SSF75620">
    <property type="entry name" value="Release factor"/>
    <property type="match status" value="1"/>
</dbReference>
<dbReference type="Proteomes" id="UP000255108">
    <property type="component" value="Unassembled WGS sequence"/>
</dbReference>
<gene>
    <name evidence="4" type="primary">yaeJ</name>
    <name evidence="5" type="ORF">EV682_103234</name>
    <name evidence="4" type="ORF">NCTC11159_02351</name>
</gene>
<dbReference type="Proteomes" id="UP000295794">
    <property type="component" value="Unassembled WGS sequence"/>
</dbReference>
<feature type="domain" description="Prokaryotic-type class I peptide chain release factors" evidence="3">
    <location>
        <begin position="19"/>
        <end position="35"/>
    </location>
</feature>
<dbReference type="Gene3D" id="3.30.160.20">
    <property type="match status" value="1"/>
</dbReference>
<dbReference type="OrthoDB" id="9815709at2"/>
<evidence type="ECO:0000313" key="5">
    <source>
        <dbReference type="EMBL" id="TCU88650.1"/>
    </source>
</evidence>
<evidence type="ECO:0000313" key="7">
    <source>
        <dbReference type="Proteomes" id="UP000295794"/>
    </source>
</evidence>
<dbReference type="GO" id="GO:0003747">
    <property type="term" value="F:translation release factor activity"/>
    <property type="evidence" value="ECO:0007669"/>
    <property type="project" value="InterPro"/>
</dbReference>
<dbReference type="PANTHER" id="PTHR47814:SF1">
    <property type="entry name" value="PEPTIDYL-TRNA HYDROLASE ARFB"/>
    <property type="match status" value="1"/>
</dbReference>
<feature type="region of interest" description="Disordered" evidence="2">
    <location>
        <begin position="101"/>
        <end position="135"/>
    </location>
</feature>
<name>A0A377Q9N2_9NEIS</name>
<protein>
    <submittedName>
        <fullName evidence="4">Peptidyl-tRNA hydrolase YaeJ</fullName>
        <ecNumber evidence="4">3.1.1.29</ecNumber>
    </submittedName>
    <submittedName>
        <fullName evidence="5">Ribosome-associated protein</fullName>
    </submittedName>
</protein>
<organism evidence="4 6">
    <name type="scientific">Iodobacter fluviatilis</name>
    <dbReference type="NCBI Taxonomy" id="537"/>
    <lineage>
        <taxon>Bacteria</taxon>
        <taxon>Pseudomonadati</taxon>
        <taxon>Pseudomonadota</taxon>
        <taxon>Betaproteobacteria</taxon>
        <taxon>Neisseriales</taxon>
        <taxon>Chitinibacteraceae</taxon>
        <taxon>Iodobacter</taxon>
    </lineage>
</organism>
<dbReference type="RefSeq" id="WP_115227505.1">
    <property type="nucleotide sequence ID" value="NZ_CAWOLO010000003.1"/>
</dbReference>
<evidence type="ECO:0000256" key="1">
    <source>
        <dbReference type="ARBA" id="ARBA00010835"/>
    </source>
</evidence>
<keyword evidence="7" id="KW-1185">Reference proteome</keyword>
<reference evidence="4 6" key="1">
    <citation type="submission" date="2018-06" db="EMBL/GenBank/DDBJ databases">
        <authorList>
            <consortium name="Pathogen Informatics"/>
            <person name="Doyle S."/>
        </authorList>
    </citation>
    <scope>NUCLEOTIDE SEQUENCE [LARGE SCALE GENOMIC DNA]</scope>
    <source>
        <strain evidence="4 6">NCTC11159</strain>
    </source>
</reference>
<dbReference type="NCBIfam" id="NF006718">
    <property type="entry name" value="PRK09256.1"/>
    <property type="match status" value="1"/>
</dbReference>
<dbReference type="EMBL" id="SMBT01000003">
    <property type="protein sequence ID" value="TCU88650.1"/>
    <property type="molecule type" value="Genomic_DNA"/>
</dbReference>
<reference evidence="5 7" key="2">
    <citation type="submission" date="2019-03" db="EMBL/GenBank/DDBJ databases">
        <title>Genomic Encyclopedia of Type Strains, Phase IV (KMG-IV): sequencing the most valuable type-strain genomes for metagenomic binning, comparative biology and taxonomic classification.</title>
        <authorList>
            <person name="Goeker M."/>
        </authorList>
    </citation>
    <scope>NUCLEOTIDE SEQUENCE [LARGE SCALE GENOMIC DNA]</scope>
    <source>
        <strain evidence="5 7">DSM 3764</strain>
    </source>
</reference>
<accession>A0A377Q9N2</accession>
<evidence type="ECO:0000259" key="3">
    <source>
        <dbReference type="PROSITE" id="PS00745"/>
    </source>
</evidence>
<comment type="similarity">
    <text evidence="1">Belongs to the prokaryotic/mitochondrial release factor family.</text>
</comment>